<comment type="caution">
    <text evidence="1">The sequence shown here is derived from an EMBL/GenBank/DDBJ whole genome shotgun (WGS) entry which is preliminary data.</text>
</comment>
<reference evidence="1 2" key="1">
    <citation type="submission" date="2018-06" db="EMBL/GenBank/DDBJ databases">
        <title>Genomic Encyclopedia of Archaeal and Bacterial Type Strains, Phase II (KMG-II): from individual species to whole genera.</title>
        <authorList>
            <person name="Goeker M."/>
        </authorList>
    </citation>
    <scope>NUCLEOTIDE SEQUENCE [LARGE SCALE GENOMIC DNA]</scope>
    <source>
        <strain evidence="1 2">ATCC BAA-1881</strain>
    </source>
</reference>
<sequence length="39" mass="4265">MKYGEERGINVLLVGKRARVTTVDGCRFLEPGSESLAVL</sequence>
<dbReference type="Proteomes" id="UP000248806">
    <property type="component" value="Unassembled WGS sequence"/>
</dbReference>
<proteinExistence type="predicted"/>
<organism evidence="1 2">
    <name type="scientific">Thermosporothrix hazakensis</name>
    <dbReference type="NCBI Taxonomy" id="644383"/>
    <lineage>
        <taxon>Bacteria</taxon>
        <taxon>Bacillati</taxon>
        <taxon>Chloroflexota</taxon>
        <taxon>Ktedonobacteria</taxon>
        <taxon>Ktedonobacterales</taxon>
        <taxon>Thermosporotrichaceae</taxon>
        <taxon>Thermosporothrix</taxon>
    </lineage>
</organism>
<evidence type="ECO:0000313" key="1">
    <source>
        <dbReference type="EMBL" id="PZW20721.1"/>
    </source>
</evidence>
<dbReference type="EMBL" id="QKUF01000041">
    <property type="protein sequence ID" value="PZW20721.1"/>
    <property type="molecule type" value="Genomic_DNA"/>
</dbReference>
<name>A0A326U8C3_THEHA</name>
<protein>
    <submittedName>
        <fullName evidence="1">Uncharacterized protein</fullName>
    </submittedName>
</protein>
<dbReference type="AlphaFoldDB" id="A0A326U8C3"/>
<keyword evidence="2" id="KW-1185">Reference proteome</keyword>
<evidence type="ECO:0000313" key="2">
    <source>
        <dbReference type="Proteomes" id="UP000248806"/>
    </source>
</evidence>
<gene>
    <name evidence="1" type="ORF">EI42_05867</name>
</gene>
<accession>A0A326U8C3</accession>